<comment type="similarity">
    <text evidence="3">Belongs to the LplA family.</text>
</comment>
<accession>A0A1B9I9H4</accession>
<dbReference type="PANTHER" id="PTHR12561">
    <property type="entry name" value="LIPOATE-PROTEIN LIGASE"/>
    <property type="match status" value="1"/>
</dbReference>
<dbReference type="UniPathway" id="UPA00537">
    <property type="reaction ID" value="UER00595"/>
</dbReference>
<evidence type="ECO:0000256" key="4">
    <source>
        <dbReference type="ARBA" id="ARBA00015925"/>
    </source>
</evidence>
<dbReference type="STRING" id="1296096.A0A1B9I9H4"/>
<evidence type="ECO:0000313" key="8">
    <source>
        <dbReference type="Proteomes" id="UP000094020"/>
    </source>
</evidence>
<dbReference type="KEGG" id="kpin:30169850"/>
<dbReference type="EMBL" id="CP144522">
    <property type="protein sequence ID" value="WWC69572.1"/>
    <property type="molecule type" value="Genomic_DNA"/>
</dbReference>
<dbReference type="OrthoDB" id="201621at2759"/>
<reference evidence="6" key="3">
    <citation type="submission" date="2016-07" db="EMBL/GenBank/DDBJ databases">
        <title>Evolution of pathogenesis and genome organization in the Tremellales.</title>
        <authorList>
            <person name="Cuomo C."/>
            <person name="Litvintseva A."/>
            <person name="Heitman J."/>
            <person name="Chen Y."/>
            <person name="Sun S."/>
            <person name="Springer D."/>
            <person name="Dromer F."/>
            <person name="Young S."/>
            <person name="Zeng Q."/>
            <person name="Chapman S."/>
            <person name="Gujja S."/>
            <person name="Saif S."/>
            <person name="Birren B."/>
        </authorList>
    </citation>
    <scope>NUCLEOTIDE SEQUENCE</scope>
    <source>
        <strain evidence="6">CBS 10737</strain>
    </source>
</reference>
<protein>
    <recommendedName>
        <fullName evidence="4">Putative lipoate-protein ligase A</fullName>
    </recommendedName>
</protein>
<dbReference type="GO" id="GO:0016874">
    <property type="term" value="F:ligase activity"/>
    <property type="evidence" value="ECO:0007669"/>
    <property type="project" value="UniProtKB-KW"/>
</dbReference>
<keyword evidence="6" id="KW-0436">Ligase</keyword>
<feature type="domain" description="BPL/LPL catalytic" evidence="5">
    <location>
        <begin position="81"/>
        <end position="271"/>
    </location>
</feature>
<dbReference type="EMBL" id="KI894008">
    <property type="protein sequence ID" value="OCF52196.1"/>
    <property type="molecule type" value="Genomic_DNA"/>
</dbReference>
<reference evidence="6" key="1">
    <citation type="submission" date="2013-07" db="EMBL/GenBank/DDBJ databases">
        <title>The Genome Sequence of Cryptococcus pinus CBS10737.</title>
        <authorList>
            <consortium name="The Broad Institute Genome Sequencing Platform"/>
            <person name="Cuomo C."/>
            <person name="Litvintseva A."/>
            <person name="Chen Y."/>
            <person name="Heitman J."/>
            <person name="Sun S."/>
            <person name="Springer D."/>
            <person name="Dromer F."/>
            <person name="Young S.K."/>
            <person name="Zeng Q."/>
            <person name="Gargeya S."/>
            <person name="Fitzgerald M."/>
            <person name="Abouelleil A."/>
            <person name="Alvarado L."/>
            <person name="Berlin A.M."/>
            <person name="Chapman S.B."/>
            <person name="Dewar J."/>
            <person name="Goldberg J."/>
            <person name="Griggs A."/>
            <person name="Gujja S."/>
            <person name="Hansen M."/>
            <person name="Howarth C."/>
            <person name="Imamovic A."/>
            <person name="Larimer J."/>
            <person name="McCowan C."/>
            <person name="Murphy C."/>
            <person name="Pearson M."/>
            <person name="Priest M."/>
            <person name="Roberts A."/>
            <person name="Saif S."/>
            <person name="Shea T."/>
            <person name="Sykes S."/>
            <person name="Wortman J."/>
            <person name="Nusbaum C."/>
            <person name="Birren B."/>
        </authorList>
    </citation>
    <scope>NUCLEOTIDE SEQUENCE [LARGE SCALE GENOMIC DNA]</scope>
    <source>
        <strain evidence="6">CBS 10737</strain>
    </source>
</reference>
<dbReference type="SUPFAM" id="SSF55681">
    <property type="entry name" value="Class II aaRS and biotin synthetases"/>
    <property type="match status" value="1"/>
</dbReference>
<evidence type="ECO:0000259" key="5">
    <source>
        <dbReference type="PROSITE" id="PS51733"/>
    </source>
</evidence>
<reference evidence="7" key="4">
    <citation type="submission" date="2024-02" db="EMBL/GenBank/DDBJ databases">
        <title>Comparative genomics of Cryptococcus and Kwoniella reveals pathogenesis evolution and contrasting modes of karyotype evolution via chromosome fusion or intercentromeric recombination.</title>
        <authorList>
            <person name="Coelho M.A."/>
            <person name="David-Palma M."/>
            <person name="Shea T."/>
            <person name="Bowers K."/>
            <person name="McGinley-Smith S."/>
            <person name="Mohammad A.W."/>
            <person name="Gnirke A."/>
            <person name="Yurkov A.M."/>
            <person name="Nowrousian M."/>
            <person name="Sun S."/>
            <person name="Cuomo C.A."/>
            <person name="Heitman J."/>
        </authorList>
    </citation>
    <scope>NUCLEOTIDE SEQUENCE</scope>
    <source>
        <strain evidence="7">CBS 10737</strain>
    </source>
</reference>
<sequence length="405" mass="46489">MTMIPLAILRPCSSRFAASLFNQSTTRQFSSTLSRKEQKAAQPQTPATDSIELSAPVAYISESHDPWFNLSYEDWLLRNTPHEQPVLFLYRNFPCVVIGRNQNPWKETTPHHLREVGIPLVRRRSGGGTVFHDMGNTNFSIILPRLLFTRSHGAELVSRAIRERLGIKQCTVNERNDVIIKDGENELKMTYKIIQHRAYHHGTMLISSSLSELGKSLRSNSPNMQTKSILSHRSPVTTLNHYLPSGRNPIHHDEFIQAITAEFNKVYANGVNKKMETREVNSIWIKEPKVWKGVEELKSWEWQFGQTPEFTNLLEGQLSFGSISANLTARHALLISLTFHLEPLHNESTEKTMEKQNFLDSLALSLVGHRYESLEGVEGALDHQWEDEKWRERGNEVISWLRKVM</sequence>
<evidence type="ECO:0000313" key="6">
    <source>
        <dbReference type="EMBL" id="OCF52196.1"/>
    </source>
</evidence>
<evidence type="ECO:0000313" key="7">
    <source>
        <dbReference type="EMBL" id="WWC69572.1"/>
    </source>
</evidence>
<dbReference type="Pfam" id="PF21948">
    <property type="entry name" value="LplA-B_cat"/>
    <property type="match status" value="1"/>
</dbReference>
<dbReference type="CDD" id="cd16443">
    <property type="entry name" value="LplA"/>
    <property type="match status" value="1"/>
</dbReference>
<dbReference type="Gene3D" id="3.30.930.10">
    <property type="entry name" value="Bira Bifunctional Protein, Domain 2"/>
    <property type="match status" value="1"/>
</dbReference>
<keyword evidence="8" id="KW-1185">Reference proteome</keyword>
<dbReference type="RefSeq" id="XP_019013415.1">
    <property type="nucleotide sequence ID" value="XM_019153254.1"/>
</dbReference>
<dbReference type="InterPro" id="IPR004562">
    <property type="entry name" value="LipoylTrfase_LipoateP_Ligase"/>
</dbReference>
<proteinExistence type="inferred from homology"/>
<organism evidence="6">
    <name type="scientific">Kwoniella pini CBS 10737</name>
    <dbReference type="NCBI Taxonomy" id="1296096"/>
    <lineage>
        <taxon>Eukaryota</taxon>
        <taxon>Fungi</taxon>
        <taxon>Dikarya</taxon>
        <taxon>Basidiomycota</taxon>
        <taxon>Agaricomycotina</taxon>
        <taxon>Tremellomycetes</taxon>
        <taxon>Tremellales</taxon>
        <taxon>Cryptococcaceae</taxon>
        <taxon>Kwoniella</taxon>
    </lineage>
</organism>
<gene>
    <name evidence="6" type="ORF">I206_01481</name>
    <name evidence="7" type="ORF">I206_103515</name>
</gene>
<dbReference type="GO" id="GO:0017118">
    <property type="term" value="F:lipoyltransferase activity"/>
    <property type="evidence" value="ECO:0007669"/>
    <property type="project" value="TreeGrafter"/>
</dbReference>
<name>A0A1B9I9H4_9TREE</name>
<dbReference type="GO" id="GO:0005739">
    <property type="term" value="C:mitochondrion"/>
    <property type="evidence" value="ECO:0007669"/>
    <property type="project" value="TreeGrafter"/>
</dbReference>
<dbReference type="GeneID" id="30169850"/>
<evidence type="ECO:0000256" key="1">
    <source>
        <dbReference type="ARBA" id="ARBA00003253"/>
    </source>
</evidence>
<dbReference type="GO" id="GO:0009249">
    <property type="term" value="P:protein lipoylation"/>
    <property type="evidence" value="ECO:0007669"/>
    <property type="project" value="InterPro"/>
</dbReference>
<evidence type="ECO:0000256" key="2">
    <source>
        <dbReference type="ARBA" id="ARBA00005085"/>
    </source>
</evidence>
<dbReference type="InterPro" id="IPR045864">
    <property type="entry name" value="aa-tRNA-synth_II/BPL/LPL"/>
</dbReference>
<dbReference type="InterPro" id="IPR004143">
    <property type="entry name" value="BPL_LPL_catalytic"/>
</dbReference>
<dbReference type="AlphaFoldDB" id="A0A1B9I9H4"/>
<evidence type="ECO:0000256" key="3">
    <source>
        <dbReference type="ARBA" id="ARBA00008242"/>
    </source>
</evidence>
<dbReference type="PROSITE" id="PS51733">
    <property type="entry name" value="BPL_LPL_CATALYTIC"/>
    <property type="match status" value="1"/>
</dbReference>
<dbReference type="Proteomes" id="UP000094020">
    <property type="component" value="Chromosome 4"/>
</dbReference>
<dbReference type="PANTHER" id="PTHR12561:SF3">
    <property type="entry name" value="LIPOYLTRANSFERASE 1, MITOCHONDRIAL"/>
    <property type="match status" value="1"/>
</dbReference>
<comment type="pathway">
    <text evidence="2">Protein modification; protein lipoylation via exogenous pathway; protein N(6)-(lipoyl)lysine from lipoate: step 2/2.</text>
</comment>
<comment type="function">
    <text evidence="1">Catalyzes both the ATP-dependent activation of exogenously supplied lipoate to lipoyl-AMP and the transfer of the activated lipoyl onto the lipoyl domains of lipoate-dependent enzymes.</text>
</comment>
<reference evidence="7" key="2">
    <citation type="submission" date="2013-07" db="EMBL/GenBank/DDBJ databases">
        <authorList>
            <consortium name="The Broad Institute Genome Sequencing Platform"/>
            <person name="Cuomo C."/>
            <person name="Litvintseva A."/>
            <person name="Chen Y."/>
            <person name="Heitman J."/>
            <person name="Sun S."/>
            <person name="Springer D."/>
            <person name="Dromer F."/>
            <person name="Young S.K."/>
            <person name="Zeng Q."/>
            <person name="Gargeya S."/>
            <person name="Fitzgerald M."/>
            <person name="Abouelleil A."/>
            <person name="Alvarado L."/>
            <person name="Berlin A.M."/>
            <person name="Chapman S.B."/>
            <person name="Dewar J."/>
            <person name="Goldberg J."/>
            <person name="Griggs A."/>
            <person name="Gujja S."/>
            <person name="Hansen M."/>
            <person name="Howarth C."/>
            <person name="Imamovic A."/>
            <person name="Larimer J."/>
            <person name="McCowan C."/>
            <person name="Murphy C."/>
            <person name="Pearson M."/>
            <person name="Priest M."/>
            <person name="Roberts A."/>
            <person name="Saif S."/>
            <person name="Shea T."/>
            <person name="Sykes S."/>
            <person name="Wortman J."/>
            <person name="Nusbaum C."/>
            <person name="Birren B."/>
        </authorList>
    </citation>
    <scope>NUCLEOTIDE SEQUENCE</scope>
    <source>
        <strain evidence="7">CBS 10737</strain>
    </source>
</reference>